<dbReference type="SUPFAM" id="SSF53448">
    <property type="entry name" value="Nucleotide-diphospho-sugar transferases"/>
    <property type="match status" value="1"/>
</dbReference>
<organism evidence="3 4">
    <name type="scientific">Herminiimonas contaminans</name>
    <dbReference type="NCBI Taxonomy" id="1111140"/>
    <lineage>
        <taxon>Bacteria</taxon>
        <taxon>Pseudomonadati</taxon>
        <taxon>Pseudomonadota</taxon>
        <taxon>Betaproteobacteria</taxon>
        <taxon>Burkholderiales</taxon>
        <taxon>Oxalobacteraceae</taxon>
        <taxon>Herminiimonas</taxon>
    </lineage>
</organism>
<dbReference type="InterPro" id="IPR025877">
    <property type="entry name" value="MobA-like_NTP_Trfase"/>
</dbReference>
<gene>
    <name evidence="3" type="ORF">IXC47_00335</name>
</gene>
<evidence type="ECO:0000259" key="2">
    <source>
        <dbReference type="Pfam" id="PF12804"/>
    </source>
</evidence>
<keyword evidence="4" id="KW-1185">Reference proteome</keyword>
<reference evidence="3 4" key="1">
    <citation type="submission" date="2020-11" db="EMBL/GenBank/DDBJ databases">
        <title>WGS of Herminiimonas contaminans strain Marseille-Q4544 isolated from planarians Schmidtea mediterranea.</title>
        <authorList>
            <person name="Kangale L."/>
        </authorList>
    </citation>
    <scope>NUCLEOTIDE SEQUENCE [LARGE SCALE GENOMIC DNA]</scope>
    <source>
        <strain evidence="3 4">Marseille-Q4544</strain>
    </source>
</reference>
<feature type="domain" description="MobA-like NTP transferase" evidence="2">
    <location>
        <begin position="12"/>
        <end position="173"/>
    </location>
</feature>
<evidence type="ECO:0000313" key="3">
    <source>
        <dbReference type="EMBL" id="MBF8176121.1"/>
    </source>
</evidence>
<accession>A0ABS0EMP1</accession>
<dbReference type="PANTHER" id="PTHR43777:SF1">
    <property type="entry name" value="MOLYBDENUM COFACTOR CYTIDYLYLTRANSFERASE"/>
    <property type="match status" value="1"/>
</dbReference>
<dbReference type="Gene3D" id="3.90.550.10">
    <property type="entry name" value="Spore Coat Polysaccharide Biosynthesis Protein SpsA, Chain A"/>
    <property type="match status" value="1"/>
</dbReference>
<proteinExistence type="predicted"/>
<keyword evidence="1" id="KW-0460">Magnesium</keyword>
<evidence type="ECO:0000313" key="4">
    <source>
        <dbReference type="Proteomes" id="UP000657372"/>
    </source>
</evidence>
<dbReference type="Proteomes" id="UP000657372">
    <property type="component" value="Unassembled WGS sequence"/>
</dbReference>
<dbReference type="Pfam" id="PF12804">
    <property type="entry name" value="NTP_transf_3"/>
    <property type="match status" value="1"/>
</dbReference>
<comment type="caution">
    <text evidence="3">The sequence shown here is derived from an EMBL/GenBank/DDBJ whole genome shotgun (WGS) entry which is preliminary data.</text>
</comment>
<dbReference type="InterPro" id="IPR029044">
    <property type="entry name" value="Nucleotide-diphossugar_trans"/>
</dbReference>
<dbReference type="CDD" id="cd04182">
    <property type="entry name" value="GT_2_like_f"/>
    <property type="match status" value="1"/>
</dbReference>
<dbReference type="EMBL" id="JADOEL010000001">
    <property type="protein sequence ID" value="MBF8176121.1"/>
    <property type="molecule type" value="Genomic_DNA"/>
</dbReference>
<sequence>MKRSPDHDQIVGILLAAGRGTRFDPSGAQNKLLQTTRQGDKVVVAAASKLLAALPQVTAVVRNADDAVAHELAELGCQLAICPDADQGMGVSLVCALTQRRHAAGWVIALADMPHVQATTIAALAEALKQGADMVAPFYQGQRGNPVAFSSKHIAELLLLGGDQGARTLLKAHPLTQIEVDDPGIHHDIDTSADLKAAV</sequence>
<name>A0ABS0EMP1_9BURK</name>
<protein>
    <submittedName>
        <fullName evidence="3">Nucleotidyltransferase family protein</fullName>
    </submittedName>
</protein>
<dbReference type="PANTHER" id="PTHR43777">
    <property type="entry name" value="MOLYBDENUM COFACTOR CYTIDYLYLTRANSFERASE"/>
    <property type="match status" value="1"/>
</dbReference>
<evidence type="ECO:0000256" key="1">
    <source>
        <dbReference type="ARBA" id="ARBA00022842"/>
    </source>
</evidence>
<dbReference type="RefSeq" id="WP_195874368.1">
    <property type="nucleotide sequence ID" value="NZ_JADOEL010000001.1"/>
</dbReference>